<dbReference type="PANTHER" id="PTHR23502:SF50">
    <property type="entry name" value="TRANSPORTER, PUTATIVE (AFU_ORTHOLOGUE AFUA_5G00430)-RELATED"/>
    <property type="match status" value="1"/>
</dbReference>
<dbReference type="GO" id="GO:0022857">
    <property type="term" value="F:transmembrane transporter activity"/>
    <property type="evidence" value="ECO:0007669"/>
    <property type="project" value="InterPro"/>
</dbReference>
<dbReference type="Gene3D" id="1.20.1250.20">
    <property type="entry name" value="MFS general substrate transporter like domains"/>
    <property type="match status" value="1"/>
</dbReference>
<dbReference type="PROSITE" id="PS50850">
    <property type="entry name" value="MFS"/>
    <property type="match status" value="1"/>
</dbReference>
<evidence type="ECO:0000256" key="3">
    <source>
        <dbReference type="ARBA" id="ARBA00022989"/>
    </source>
</evidence>
<gene>
    <name evidence="8" type="ORF">ASPVEDRAFT_47658</name>
</gene>
<organism evidence="8 9">
    <name type="scientific">Aspergillus versicolor CBS 583.65</name>
    <dbReference type="NCBI Taxonomy" id="1036611"/>
    <lineage>
        <taxon>Eukaryota</taxon>
        <taxon>Fungi</taxon>
        <taxon>Dikarya</taxon>
        <taxon>Ascomycota</taxon>
        <taxon>Pezizomycotina</taxon>
        <taxon>Eurotiomycetes</taxon>
        <taxon>Eurotiomycetidae</taxon>
        <taxon>Eurotiales</taxon>
        <taxon>Aspergillaceae</taxon>
        <taxon>Aspergillus</taxon>
        <taxon>Aspergillus subgen. Nidulantes</taxon>
    </lineage>
</organism>
<dbReference type="RefSeq" id="XP_040674270.1">
    <property type="nucleotide sequence ID" value="XM_040813831.1"/>
</dbReference>
<feature type="transmembrane region" description="Helical" evidence="6">
    <location>
        <begin position="175"/>
        <end position="192"/>
    </location>
</feature>
<dbReference type="InterPro" id="IPR020846">
    <property type="entry name" value="MFS_dom"/>
</dbReference>
<keyword evidence="2 6" id="KW-0812">Transmembrane</keyword>
<feature type="region of interest" description="Disordered" evidence="5">
    <location>
        <begin position="18"/>
        <end position="40"/>
    </location>
</feature>
<evidence type="ECO:0000259" key="7">
    <source>
        <dbReference type="PROSITE" id="PS50850"/>
    </source>
</evidence>
<dbReference type="OrthoDB" id="5215911at2759"/>
<dbReference type="STRING" id="1036611.A0A1L9Q4A4"/>
<evidence type="ECO:0000313" key="8">
    <source>
        <dbReference type="EMBL" id="OJJ08508.1"/>
    </source>
</evidence>
<dbReference type="InterPro" id="IPR011701">
    <property type="entry name" value="MFS"/>
</dbReference>
<evidence type="ECO:0000256" key="6">
    <source>
        <dbReference type="SAM" id="Phobius"/>
    </source>
</evidence>
<evidence type="ECO:0000313" key="9">
    <source>
        <dbReference type="Proteomes" id="UP000184073"/>
    </source>
</evidence>
<dbReference type="EMBL" id="KV878140">
    <property type="protein sequence ID" value="OJJ08508.1"/>
    <property type="molecule type" value="Genomic_DNA"/>
</dbReference>
<dbReference type="SUPFAM" id="SSF103473">
    <property type="entry name" value="MFS general substrate transporter"/>
    <property type="match status" value="1"/>
</dbReference>
<sequence>MDGPLVNETPGTVIIRDENDESNAILPEPTPTDDPNDPLNWSKPRKTVNFAIASFYTLASFVLLDIGTVVWIQMNAEVGLSWANLNNSFALNLAGLAVGCIFFIPFAIKYGRRPIYILSTTVQFATAIWNARVNSTGELLAVNAVSGLAGAVSEALVQMTIVDVFFVHQRASANAFYNMMVSAGAYLAPVAAGYCATAQGWRWIWWWTTIMLGINLVLFVFFFEESKYIPTFISQPGEATKEVEVDAASPKKGKVQGVALSPSVESGDGFRKKSYRERMAFITRTDNSLMENVKRPILVLVGFPAVSFTALVWGTFLSWFSVIVTTQSSYLSYAPYEYNSSQIGLFNLPPFIGGIFGAALGGPINDWYILWRAKRNNGTFEPETRLHLCIPAIFATPLGILIFGVGIAKGWPWWSLALGSGIFGFAFFCTGACALTYVADCYQEIVGDALVGVAFVRNALSMVIVFVLTPWIEATGLLNMFIAVACIATGTMLTSIPMILYGKRMRMWTASRYRKMALLQPGARRI</sequence>
<feature type="transmembrane region" description="Helical" evidence="6">
    <location>
        <begin position="386"/>
        <end position="407"/>
    </location>
</feature>
<dbReference type="AlphaFoldDB" id="A0A1L9Q4A4"/>
<feature type="transmembrane region" description="Helical" evidence="6">
    <location>
        <begin position="50"/>
        <end position="74"/>
    </location>
</feature>
<reference evidence="9" key="1">
    <citation type="journal article" date="2017" name="Genome Biol.">
        <title>Comparative genomics reveals high biological diversity and specific adaptations in the industrially and medically important fungal genus Aspergillus.</title>
        <authorList>
            <person name="de Vries R.P."/>
            <person name="Riley R."/>
            <person name="Wiebenga A."/>
            <person name="Aguilar-Osorio G."/>
            <person name="Amillis S."/>
            <person name="Uchima C.A."/>
            <person name="Anderluh G."/>
            <person name="Asadollahi M."/>
            <person name="Askin M."/>
            <person name="Barry K."/>
            <person name="Battaglia E."/>
            <person name="Bayram O."/>
            <person name="Benocci T."/>
            <person name="Braus-Stromeyer S.A."/>
            <person name="Caldana C."/>
            <person name="Canovas D."/>
            <person name="Cerqueira G.C."/>
            <person name="Chen F."/>
            <person name="Chen W."/>
            <person name="Choi C."/>
            <person name="Clum A."/>
            <person name="Dos Santos R.A."/>
            <person name="Damasio A.R."/>
            <person name="Diallinas G."/>
            <person name="Emri T."/>
            <person name="Fekete E."/>
            <person name="Flipphi M."/>
            <person name="Freyberg S."/>
            <person name="Gallo A."/>
            <person name="Gournas C."/>
            <person name="Habgood R."/>
            <person name="Hainaut M."/>
            <person name="Harispe M.L."/>
            <person name="Henrissat B."/>
            <person name="Hilden K.S."/>
            <person name="Hope R."/>
            <person name="Hossain A."/>
            <person name="Karabika E."/>
            <person name="Karaffa L."/>
            <person name="Karanyi Z."/>
            <person name="Krasevec N."/>
            <person name="Kuo A."/>
            <person name="Kusch H."/>
            <person name="LaButti K."/>
            <person name="Lagendijk E.L."/>
            <person name="Lapidus A."/>
            <person name="Levasseur A."/>
            <person name="Lindquist E."/>
            <person name="Lipzen A."/>
            <person name="Logrieco A.F."/>
            <person name="MacCabe A."/>
            <person name="Maekelae M.R."/>
            <person name="Malavazi I."/>
            <person name="Melin P."/>
            <person name="Meyer V."/>
            <person name="Mielnichuk N."/>
            <person name="Miskei M."/>
            <person name="Molnar A.P."/>
            <person name="Mule G."/>
            <person name="Ngan C.Y."/>
            <person name="Orejas M."/>
            <person name="Orosz E."/>
            <person name="Ouedraogo J.P."/>
            <person name="Overkamp K.M."/>
            <person name="Park H.-S."/>
            <person name="Perrone G."/>
            <person name="Piumi F."/>
            <person name="Punt P.J."/>
            <person name="Ram A.F."/>
            <person name="Ramon A."/>
            <person name="Rauscher S."/>
            <person name="Record E."/>
            <person name="Riano-Pachon D.M."/>
            <person name="Robert V."/>
            <person name="Roehrig J."/>
            <person name="Ruller R."/>
            <person name="Salamov A."/>
            <person name="Salih N.S."/>
            <person name="Samson R.A."/>
            <person name="Sandor E."/>
            <person name="Sanguinetti M."/>
            <person name="Schuetze T."/>
            <person name="Sepcic K."/>
            <person name="Shelest E."/>
            <person name="Sherlock G."/>
            <person name="Sophianopoulou V."/>
            <person name="Squina F.M."/>
            <person name="Sun H."/>
            <person name="Susca A."/>
            <person name="Todd R.B."/>
            <person name="Tsang A."/>
            <person name="Unkles S.E."/>
            <person name="van de Wiele N."/>
            <person name="van Rossen-Uffink D."/>
            <person name="Oliveira J.V."/>
            <person name="Vesth T.C."/>
            <person name="Visser J."/>
            <person name="Yu J.-H."/>
            <person name="Zhou M."/>
            <person name="Andersen M.R."/>
            <person name="Archer D.B."/>
            <person name="Baker S.E."/>
            <person name="Benoit I."/>
            <person name="Brakhage A.A."/>
            <person name="Braus G.H."/>
            <person name="Fischer R."/>
            <person name="Frisvad J.C."/>
            <person name="Goldman G.H."/>
            <person name="Houbraken J."/>
            <person name="Oakley B."/>
            <person name="Pocsi I."/>
            <person name="Scazzocchio C."/>
            <person name="Seiboth B."/>
            <person name="vanKuyk P.A."/>
            <person name="Wortman J."/>
            <person name="Dyer P.S."/>
            <person name="Grigoriev I.V."/>
        </authorList>
    </citation>
    <scope>NUCLEOTIDE SEQUENCE [LARGE SCALE GENOMIC DNA]</scope>
    <source>
        <strain evidence="9">CBS 583.65</strain>
    </source>
</reference>
<dbReference type="GO" id="GO:0005886">
    <property type="term" value="C:plasma membrane"/>
    <property type="evidence" value="ECO:0007669"/>
    <property type="project" value="TreeGrafter"/>
</dbReference>
<evidence type="ECO:0000256" key="2">
    <source>
        <dbReference type="ARBA" id="ARBA00022692"/>
    </source>
</evidence>
<feature type="transmembrane region" description="Helical" evidence="6">
    <location>
        <begin position="204"/>
        <end position="223"/>
    </location>
</feature>
<dbReference type="VEuPathDB" id="FungiDB:ASPVEDRAFT_47658"/>
<feature type="transmembrane region" description="Helical" evidence="6">
    <location>
        <begin position="89"/>
        <end position="108"/>
    </location>
</feature>
<dbReference type="Proteomes" id="UP000184073">
    <property type="component" value="Unassembled WGS sequence"/>
</dbReference>
<dbReference type="Pfam" id="PF07690">
    <property type="entry name" value="MFS_1"/>
    <property type="match status" value="1"/>
</dbReference>
<keyword evidence="9" id="KW-1185">Reference proteome</keyword>
<dbReference type="PANTHER" id="PTHR23502">
    <property type="entry name" value="MAJOR FACILITATOR SUPERFAMILY"/>
    <property type="match status" value="1"/>
</dbReference>
<feature type="transmembrane region" description="Helical" evidence="6">
    <location>
        <begin position="413"/>
        <end position="438"/>
    </location>
</feature>
<feature type="domain" description="Major facilitator superfamily (MFS) profile" evidence="7">
    <location>
        <begin position="46"/>
        <end position="503"/>
    </location>
</feature>
<feature type="transmembrane region" description="Helical" evidence="6">
    <location>
        <begin position="450"/>
        <end position="472"/>
    </location>
</feature>
<feature type="transmembrane region" description="Helical" evidence="6">
    <location>
        <begin position="478"/>
        <end position="502"/>
    </location>
</feature>
<keyword evidence="4 6" id="KW-0472">Membrane</keyword>
<feature type="transmembrane region" description="Helical" evidence="6">
    <location>
        <begin position="343"/>
        <end position="365"/>
    </location>
</feature>
<comment type="subcellular location">
    <subcellularLocation>
        <location evidence="1">Membrane</location>
        <topology evidence="1">Multi-pass membrane protein</topology>
    </subcellularLocation>
</comment>
<feature type="transmembrane region" description="Helical" evidence="6">
    <location>
        <begin position="297"/>
        <end position="323"/>
    </location>
</feature>
<evidence type="ECO:0000256" key="5">
    <source>
        <dbReference type="SAM" id="MobiDB-lite"/>
    </source>
</evidence>
<name>A0A1L9Q4A4_ASPVE</name>
<dbReference type="InterPro" id="IPR036259">
    <property type="entry name" value="MFS_trans_sf"/>
</dbReference>
<accession>A0A1L9Q4A4</accession>
<dbReference type="GeneID" id="63729342"/>
<evidence type="ECO:0000256" key="1">
    <source>
        <dbReference type="ARBA" id="ARBA00004141"/>
    </source>
</evidence>
<keyword evidence="3 6" id="KW-1133">Transmembrane helix</keyword>
<proteinExistence type="predicted"/>
<protein>
    <recommendedName>
        <fullName evidence="7">Major facilitator superfamily (MFS) profile domain-containing protein</fullName>
    </recommendedName>
</protein>
<evidence type="ECO:0000256" key="4">
    <source>
        <dbReference type="ARBA" id="ARBA00023136"/>
    </source>
</evidence>